<dbReference type="InterPro" id="IPR027417">
    <property type="entry name" value="P-loop_NTPase"/>
</dbReference>
<dbReference type="RefSeq" id="WP_344326537.1">
    <property type="nucleotide sequence ID" value="NZ_BAAAPY010000004.1"/>
</dbReference>
<evidence type="ECO:0000256" key="5">
    <source>
        <dbReference type="ARBA" id="ARBA00022840"/>
    </source>
</evidence>
<dbReference type="CDD" id="cd17992">
    <property type="entry name" value="DEXHc_RecG"/>
    <property type="match status" value="1"/>
</dbReference>
<dbReference type="PROSITE" id="PS51192">
    <property type="entry name" value="HELICASE_ATP_BIND_1"/>
    <property type="match status" value="1"/>
</dbReference>
<keyword evidence="12" id="KW-1185">Reference proteome</keyword>
<organism evidence="11 12">
    <name type="scientific">Aeromicrobium halocynthiae</name>
    <dbReference type="NCBI Taxonomy" id="560557"/>
    <lineage>
        <taxon>Bacteria</taxon>
        <taxon>Bacillati</taxon>
        <taxon>Actinomycetota</taxon>
        <taxon>Actinomycetes</taxon>
        <taxon>Propionibacteriales</taxon>
        <taxon>Nocardioidaceae</taxon>
        <taxon>Aeromicrobium</taxon>
    </lineage>
</organism>
<name>A0ABN2VY28_9ACTN</name>
<evidence type="ECO:0000256" key="4">
    <source>
        <dbReference type="ARBA" id="ARBA00022806"/>
    </source>
</evidence>
<comment type="caution">
    <text evidence="11">The sequence shown here is derived from an EMBL/GenBank/DDBJ whole genome shotgun (WGS) entry which is preliminary data.</text>
</comment>
<dbReference type="SMART" id="SM00490">
    <property type="entry name" value="HELICc"/>
    <property type="match status" value="1"/>
</dbReference>
<dbReference type="InterPro" id="IPR014001">
    <property type="entry name" value="Helicase_ATP-bd"/>
</dbReference>
<dbReference type="Gene3D" id="2.40.50.140">
    <property type="entry name" value="Nucleic acid-binding proteins"/>
    <property type="match status" value="1"/>
</dbReference>
<dbReference type="SUPFAM" id="SSF52540">
    <property type="entry name" value="P-loop containing nucleoside triphosphate hydrolases"/>
    <property type="match status" value="2"/>
</dbReference>
<dbReference type="Pfam" id="PF17191">
    <property type="entry name" value="RecG_wedge"/>
    <property type="match status" value="1"/>
</dbReference>
<evidence type="ECO:0000256" key="2">
    <source>
        <dbReference type="ARBA" id="ARBA00022763"/>
    </source>
</evidence>
<dbReference type="PANTHER" id="PTHR47964:SF1">
    <property type="entry name" value="ATP-DEPENDENT DNA HELICASE HOMOLOG RECG, CHLOROPLASTIC"/>
    <property type="match status" value="1"/>
</dbReference>
<evidence type="ECO:0000259" key="10">
    <source>
        <dbReference type="PROSITE" id="PS51194"/>
    </source>
</evidence>
<evidence type="ECO:0000256" key="1">
    <source>
        <dbReference type="ARBA" id="ARBA00022741"/>
    </source>
</evidence>
<accession>A0ABN2VY28</accession>
<evidence type="ECO:0000313" key="12">
    <source>
        <dbReference type="Proteomes" id="UP001501480"/>
    </source>
</evidence>
<dbReference type="SUPFAM" id="SSF50249">
    <property type="entry name" value="Nucleic acid-binding proteins"/>
    <property type="match status" value="1"/>
</dbReference>
<dbReference type="CDD" id="cd04488">
    <property type="entry name" value="RecG_wedge_OBF"/>
    <property type="match status" value="1"/>
</dbReference>
<dbReference type="Pfam" id="PF00270">
    <property type="entry name" value="DEAD"/>
    <property type="match status" value="1"/>
</dbReference>
<dbReference type="EMBL" id="BAAAPY010000004">
    <property type="protein sequence ID" value="GAA2076700.1"/>
    <property type="molecule type" value="Genomic_DNA"/>
</dbReference>
<dbReference type="Gene3D" id="3.40.50.300">
    <property type="entry name" value="P-loop containing nucleotide triphosphate hydrolases"/>
    <property type="match status" value="2"/>
</dbReference>
<gene>
    <name evidence="11" type="primary">recG</name>
    <name evidence="11" type="ORF">GCM10009821_15080</name>
</gene>
<keyword evidence="2" id="KW-0227">DNA damage</keyword>
<evidence type="ECO:0000313" key="11">
    <source>
        <dbReference type="EMBL" id="GAA2076700.1"/>
    </source>
</evidence>
<sequence>MGVTPASRLRSVVGDRTATPLAKAFGMEIVDDLLRHYPRRYVALGELSDLSDLQVGQYATVMARVVESVNKTFGPGGRKVRTEVVVTDGTASLTLTFFQQKWRRAQLAPGTVGLFAGVVGRFRNQLQLTHPMFDPVQDDDGVPDPDGRVARGIVPIYPASKGVDSFALEKAVAQVLAVTDVEDPLPDDVRAARDLPGIEQALEWIHRPRRPEQWRRARERFRFEEAFVIQTVFAQRRHSAALDVAAARPRRAGGILDAFTERLPFTLTDGQRSVVEEIASDLAAARPMHRLLQGEVGSGKTIVALMAMLQVVDAGGQAALLAPTEVLAAQHHRGITAMLGDLAAGGMLGGAEHSTRVRLLTGSMSAAAKREALLDAASGAAGIVIGTHALIQDSVQLADLGLLVVDEQHRFGVEQRSALVDRSAVTPHVLVMTATPIPRTIAMTVFGDLETSTLRELPAGRQPIQTNVVPIADKPAWLDRAWERVVEEVRKGRQAYVVVSRIGAADEDRDGTDRAEGVAPTRSLVDVHAELASGPLSELRLGVLHGRLAPDEKDAVMAAFAAGEIDVLVATTVVEVGVDVPNATVMVVLDADRFGMSQLHQLRGRVGRGSEPGLCLLVTEADAASPAAERLVAVAGTLDGFELSHLDAALRREGDVLGASQSGLRSSLRLLSVVKDESVIADAREAATVVVEADPALDSLPALRAAVARLEETRQAEYLERT</sequence>
<protein>
    <recommendedName>
        <fullName evidence="8">Probable DNA 3'-5' helicase RecG</fullName>
    </recommendedName>
</protein>
<proteinExistence type="predicted"/>
<keyword evidence="7" id="KW-0234">DNA repair</keyword>
<feature type="domain" description="Helicase ATP-binding" evidence="9">
    <location>
        <begin position="281"/>
        <end position="454"/>
    </location>
</feature>
<evidence type="ECO:0000256" key="3">
    <source>
        <dbReference type="ARBA" id="ARBA00022801"/>
    </source>
</evidence>
<evidence type="ECO:0000256" key="7">
    <source>
        <dbReference type="ARBA" id="ARBA00023204"/>
    </source>
</evidence>
<dbReference type="InterPro" id="IPR045562">
    <property type="entry name" value="RecG_dom3_C"/>
</dbReference>
<evidence type="ECO:0000259" key="9">
    <source>
        <dbReference type="PROSITE" id="PS51192"/>
    </source>
</evidence>
<keyword evidence="1" id="KW-0547">Nucleotide-binding</keyword>
<dbReference type="Pfam" id="PF00271">
    <property type="entry name" value="Helicase_C"/>
    <property type="match status" value="1"/>
</dbReference>
<dbReference type="InterPro" id="IPR033454">
    <property type="entry name" value="RecG_wedge"/>
</dbReference>
<dbReference type="PANTHER" id="PTHR47964">
    <property type="entry name" value="ATP-DEPENDENT DNA HELICASE HOMOLOG RECG, CHLOROPLASTIC"/>
    <property type="match status" value="1"/>
</dbReference>
<evidence type="ECO:0000256" key="6">
    <source>
        <dbReference type="ARBA" id="ARBA00023125"/>
    </source>
</evidence>
<evidence type="ECO:0000256" key="8">
    <source>
        <dbReference type="ARBA" id="ARBA00049819"/>
    </source>
</evidence>
<dbReference type="SMART" id="SM00487">
    <property type="entry name" value="DEXDc"/>
    <property type="match status" value="1"/>
</dbReference>
<feature type="domain" description="Helicase C-terminal" evidence="10">
    <location>
        <begin position="477"/>
        <end position="649"/>
    </location>
</feature>
<keyword evidence="3" id="KW-0378">Hydrolase</keyword>
<dbReference type="Proteomes" id="UP001501480">
    <property type="component" value="Unassembled WGS sequence"/>
</dbReference>
<dbReference type="Pfam" id="PF19833">
    <property type="entry name" value="RecG_dom3_C"/>
    <property type="match status" value="1"/>
</dbReference>
<dbReference type="InterPro" id="IPR047112">
    <property type="entry name" value="RecG/Mfd"/>
</dbReference>
<dbReference type="GO" id="GO:0004386">
    <property type="term" value="F:helicase activity"/>
    <property type="evidence" value="ECO:0007669"/>
    <property type="project" value="UniProtKB-KW"/>
</dbReference>
<dbReference type="NCBIfam" id="NF008167">
    <property type="entry name" value="PRK10917.2-1"/>
    <property type="match status" value="1"/>
</dbReference>
<reference evidence="11 12" key="1">
    <citation type="journal article" date="2019" name="Int. J. Syst. Evol. Microbiol.">
        <title>The Global Catalogue of Microorganisms (GCM) 10K type strain sequencing project: providing services to taxonomists for standard genome sequencing and annotation.</title>
        <authorList>
            <consortium name="The Broad Institute Genomics Platform"/>
            <consortium name="The Broad Institute Genome Sequencing Center for Infectious Disease"/>
            <person name="Wu L."/>
            <person name="Ma J."/>
        </authorList>
    </citation>
    <scope>NUCLEOTIDE SEQUENCE [LARGE SCALE GENOMIC DNA]</scope>
    <source>
        <strain evidence="11 12">JCM 15749</strain>
    </source>
</reference>
<dbReference type="PROSITE" id="PS51194">
    <property type="entry name" value="HELICASE_CTER"/>
    <property type="match status" value="1"/>
</dbReference>
<dbReference type="InterPro" id="IPR011545">
    <property type="entry name" value="DEAD/DEAH_box_helicase_dom"/>
</dbReference>
<keyword evidence="4 11" id="KW-0347">Helicase</keyword>
<dbReference type="InterPro" id="IPR001650">
    <property type="entry name" value="Helicase_C-like"/>
</dbReference>
<keyword evidence="6" id="KW-0238">DNA-binding</keyword>
<dbReference type="InterPro" id="IPR012340">
    <property type="entry name" value="NA-bd_OB-fold"/>
</dbReference>
<keyword evidence="5" id="KW-0067">ATP-binding</keyword>